<accession>S3D6T5</accession>
<organism evidence="3 4">
    <name type="scientific">Glarea lozoyensis (strain ATCC 20868 / MF5171)</name>
    <dbReference type="NCBI Taxonomy" id="1116229"/>
    <lineage>
        <taxon>Eukaryota</taxon>
        <taxon>Fungi</taxon>
        <taxon>Dikarya</taxon>
        <taxon>Ascomycota</taxon>
        <taxon>Pezizomycotina</taxon>
        <taxon>Leotiomycetes</taxon>
        <taxon>Helotiales</taxon>
        <taxon>Helotiaceae</taxon>
        <taxon>Glarea</taxon>
    </lineage>
</organism>
<feature type="compositionally biased region" description="Polar residues" evidence="1">
    <location>
        <begin position="27"/>
        <end position="38"/>
    </location>
</feature>
<name>S3D6T5_GLAL2</name>
<feature type="compositionally biased region" description="Polar residues" evidence="1">
    <location>
        <begin position="383"/>
        <end position="393"/>
    </location>
</feature>
<sequence>MVRLDSLTALALGRGPYEDEVIRSDDNPSSSSTGQQYNEHGHPRNPETKRREREHVRAANEVMQVTGVVEDSLAAKVKAAEYQAEKNEETLSGIRAMEYGRAVLVGGIWGVLGLRRRILIYRSYADTGLLEIIRRESRETSALQVITSGLPAVLAYHLADWIHFFGENVTEAIWDEEDENGNAIVLPPAQLRWKYSIQHILNVGFGFITLHFRLFAILQQLHLIPGSQLMPTARSFIPFSAHSPIQAPPFPLPIGASSLASWSLVAAKSLIPLLVISGNGWIKHIVARNLYQPIYLNLPRPIGESIFAGMSISPSAEFDTPDRHQQDRNNVQDEPTLRALEGLPVLERMETTRPTERENESGPEDEREPAATLISLEVDATELDSTPGPQGSWSAELRAANEPKQSNETRYRVTGLTLLPAIMATEGIREVVAGLIVMPVEALVMRVIGRAYRHSAGAPTADMYTLTSTIRDLGLRGTGNIVSALVLQLGITGLVWAGFTIVSQRLLSKKKTDSPRNTMVVR</sequence>
<dbReference type="GeneID" id="19464885"/>
<dbReference type="RefSeq" id="XP_008079436.1">
    <property type="nucleotide sequence ID" value="XM_008081245.1"/>
</dbReference>
<gene>
    <name evidence="3" type="ORF">GLAREA_05831</name>
</gene>
<dbReference type="Proteomes" id="UP000016922">
    <property type="component" value="Unassembled WGS sequence"/>
</dbReference>
<keyword evidence="2" id="KW-0472">Membrane</keyword>
<dbReference type="AlphaFoldDB" id="S3D6T5"/>
<feature type="compositionally biased region" description="Basic and acidic residues" evidence="1">
    <location>
        <begin position="399"/>
        <end position="408"/>
    </location>
</feature>
<evidence type="ECO:0000313" key="4">
    <source>
        <dbReference type="Proteomes" id="UP000016922"/>
    </source>
</evidence>
<dbReference type="STRING" id="1116229.S3D6T5"/>
<dbReference type="KEGG" id="glz:GLAREA_05831"/>
<keyword evidence="4" id="KW-1185">Reference proteome</keyword>
<feature type="region of interest" description="Disordered" evidence="1">
    <location>
        <begin position="18"/>
        <end position="54"/>
    </location>
</feature>
<dbReference type="eggNOG" id="ENOG502SQ74">
    <property type="taxonomic scope" value="Eukaryota"/>
</dbReference>
<protein>
    <submittedName>
        <fullName evidence="3">Uncharacterized protein</fullName>
    </submittedName>
</protein>
<evidence type="ECO:0000256" key="1">
    <source>
        <dbReference type="SAM" id="MobiDB-lite"/>
    </source>
</evidence>
<feature type="compositionally biased region" description="Basic and acidic residues" evidence="1">
    <location>
        <begin position="39"/>
        <end position="54"/>
    </location>
</feature>
<dbReference type="EMBL" id="KE145358">
    <property type="protein sequence ID" value="EPE32819.1"/>
    <property type="molecule type" value="Genomic_DNA"/>
</dbReference>
<evidence type="ECO:0000256" key="2">
    <source>
        <dbReference type="SAM" id="Phobius"/>
    </source>
</evidence>
<dbReference type="OrthoDB" id="5383784at2759"/>
<keyword evidence="2" id="KW-0812">Transmembrane</keyword>
<feature type="transmembrane region" description="Helical" evidence="2">
    <location>
        <begin position="481"/>
        <end position="502"/>
    </location>
</feature>
<dbReference type="HOGENOM" id="CLU_038389_0_0_1"/>
<dbReference type="OMA" id="YSHIPFW"/>
<proteinExistence type="predicted"/>
<evidence type="ECO:0000313" key="3">
    <source>
        <dbReference type="EMBL" id="EPE32819.1"/>
    </source>
</evidence>
<feature type="compositionally biased region" description="Basic and acidic residues" evidence="1">
    <location>
        <begin position="347"/>
        <end position="360"/>
    </location>
</feature>
<feature type="region of interest" description="Disordered" evidence="1">
    <location>
        <begin position="316"/>
        <end position="408"/>
    </location>
</feature>
<feature type="compositionally biased region" description="Basic and acidic residues" evidence="1">
    <location>
        <begin position="320"/>
        <end position="331"/>
    </location>
</feature>
<reference evidence="3 4" key="1">
    <citation type="journal article" date="2013" name="BMC Genomics">
        <title>Genomics-driven discovery of the pneumocandin biosynthetic gene cluster in the fungus Glarea lozoyensis.</title>
        <authorList>
            <person name="Chen L."/>
            <person name="Yue Q."/>
            <person name="Zhang X."/>
            <person name="Xiang M."/>
            <person name="Wang C."/>
            <person name="Li S."/>
            <person name="Che Y."/>
            <person name="Ortiz-Lopez F.J."/>
            <person name="Bills G.F."/>
            <person name="Liu X."/>
            <person name="An Z."/>
        </authorList>
    </citation>
    <scope>NUCLEOTIDE SEQUENCE [LARGE SCALE GENOMIC DNA]</scope>
    <source>
        <strain evidence="4">ATCC 20868 / MF5171</strain>
    </source>
</reference>
<keyword evidence="2" id="KW-1133">Transmembrane helix</keyword>